<feature type="transmembrane region" description="Helical" evidence="7">
    <location>
        <begin position="231"/>
        <end position="253"/>
    </location>
</feature>
<feature type="transmembrane region" description="Helical" evidence="7">
    <location>
        <begin position="203"/>
        <end position="225"/>
    </location>
</feature>
<keyword evidence="5 7" id="KW-0472">Membrane</keyword>
<dbReference type="Pfam" id="PF01594">
    <property type="entry name" value="AI-2E_transport"/>
    <property type="match status" value="1"/>
</dbReference>
<comment type="caution">
    <text evidence="8">The sequence shown here is derived from an EMBL/GenBank/DDBJ whole genome shotgun (WGS) entry which is preliminary data.</text>
</comment>
<gene>
    <name evidence="8" type="ORF">GS4_02_01840</name>
</gene>
<feature type="transmembrane region" description="Helical" evidence="7">
    <location>
        <begin position="67"/>
        <end position="91"/>
    </location>
</feature>
<dbReference type="GO" id="GO:0016020">
    <property type="term" value="C:membrane"/>
    <property type="evidence" value="ECO:0007669"/>
    <property type="project" value="UniProtKB-SubCell"/>
</dbReference>
<keyword evidence="3 7" id="KW-0812">Transmembrane</keyword>
<evidence type="ECO:0000256" key="1">
    <source>
        <dbReference type="ARBA" id="ARBA00004141"/>
    </source>
</evidence>
<comment type="similarity">
    <text evidence="2">Belongs to the autoinducer-2 exporter (AI-2E) (TC 2.A.86) family.</text>
</comment>
<evidence type="ECO:0000313" key="9">
    <source>
        <dbReference type="Proteomes" id="UP000011666"/>
    </source>
</evidence>
<comment type="subcellular location">
    <subcellularLocation>
        <location evidence="1">Membrane</location>
        <topology evidence="1">Multi-pass membrane protein</topology>
    </subcellularLocation>
</comment>
<feature type="compositionally biased region" description="Low complexity" evidence="6">
    <location>
        <begin position="395"/>
        <end position="404"/>
    </location>
</feature>
<dbReference type="PANTHER" id="PTHR21716">
    <property type="entry name" value="TRANSMEMBRANE PROTEIN"/>
    <property type="match status" value="1"/>
</dbReference>
<feature type="transmembrane region" description="Helical" evidence="7">
    <location>
        <begin position="306"/>
        <end position="332"/>
    </location>
</feature>
<feature type="transmembrane region" description="Helical" evidence="7">
    <location>
        <begin position="39"/>
        <end position="60"/>
    </location>
</feature>
<name>M0QCY8_9ACTN</name>
<dbReference type="AlphaFoldDB" id="M0QCY8"/>
<accession>M0QCY8</accession>
<feature type="transmembrane region" description="Helical" evidence="7">
    <location>
        <begin position="265"/>
        <end position="286"/>
    </location>
</feature>
<dbReference type="RefSeq" id="WP_007616726.1">
    <property type="nucleotide sequence ID" value="NZ_BANX01000002.1"/>
</dbReference>
<evidence type="ECO:0000256" key="2">
    <source>
        <dbReference type="ARBA" id="ARBA00009773"/>
    </source>
</evidence>
<dbReference type="GO" id="GO:0055085">
    <property type="term" value="P:transmembrane transport"/>
    <property type="evidence" value="ECO:0007669"/>
    <property type="project" value="TreeGrafter"/>
</dbReference>
<organism evidence="8 9">
    <name type="scientific">Gordonia soli NBRC 108243</name>
    <dbReference type="NCBI Taxonomy" id="1223545"/>
    <lineage>
        <taxon>Bacteria</taxon>
        <taxon>Bacillati</taxon>
        <taxon>Actinomycetota</taxon>
        <taxon>Actinomycetes</taxon>
        <taxon>Mycobacteriales</taxon>
        <taxon>Gordoniaceae</taxon>
        <taxon>Gordonia</taxon>
    </lineage>
</organism>
<feature type="transmembrane region" description="Helical" evidence="7">
    <location>
        <begin position="12"/>
        <end position="33"/>
    </location>
</feature>
<protein>
    <recommendedName>
        <fullName evidence="10">AI-2E family transporter</fullName>
    </recommendedName>
</protein>
<evidence type="ECO:0000256" key="3">
    <source>
        <dbReference type="ARBA" id="ARBA00022692"/>
    </source>
</evidence>
<evidence type="ECO:0000256" key="5">
    <source>
        <dbReference type="ARBA" id="ARBA00023136"/>
    </source>
</evidence>
<evidence type="ECO:0000256" key="7">
    <source>
        <dbReference type="SAM" id="Phobius"/>
    </source>
</evidence>
<evidence type="ECO:0000256" key="6">
    <source>
        <dbReference type="SAM" id="MobiDB-lite"/>
    </source>
</evidence>
<dbReference type="Proteomes" id="UP000011666">
    <property type="component" value="Unassembled WGS sequence"/>
</dbReference>
<sequence>MTTADDIEGGWSLPRGTIILVTVAGLVVAVAGIKAFSGIVGPTFLALMLTVAVHPIPVWLRRKGVPTWLAFVLTLLAVYGILIALFASLAFSVARLATILPTYSDKFDTMVDDFQSFLTSHGVSHDKVQDALSHIDTSKIVGALTDVLQSTVGIASALVLVLTLLLFMVADAIGYSDRMDALRRDRPDIARAFTSFASGTRSYLWVSTVFGFIVAVIDTGALWLIGIPLPILWGLLSFITNYIPNIGFVIGLVPPALLGLLDGGVSTMLLVIVVYSVINVAIQSIIQPKFVGDAVGLSTTLTFLSLVFWAWAIGPLGALLAVPLTLMAKALLIDIDPSTRWADVLLSASAPKHQGDSAGTSGGEESSGGNRSGEAAPRDDSGPGTDPDTGPPDPTTGAGTTQPT</sequence>
<dbReference type="PANTHER" id="PTHR21716:SF64">
    <property type="entry name" value="AI-2 TRANSPORT PROTEIN TQSA"/>
    <property type="match status" value="1"/>
</dbReference>
<keyword evidence="9" id="KW-1185">Reference proteome</keyword>
<proteinExistence type="inferred from homology"/>
<evidence type="ECO:0008006" key="10">
    <source>
        <dbReference type="Google" id="ProtNLM"/>
    </source>
</evidence>
<feature type="region of interest" description="Disordered" evidence="6">
    <location>
        <begin position="351"/>
        <end position="404"/>
    </location>
</feature>
<dbReference type="STRING" id="1223545.GS4_02_01840"/>
<evidence type="ECO:0000313" key="8">
    <source>
        <dbReference type="EMBL" id="GAC66473.1"/>
    </source>
</evidence>
<dbReference type="OrthoDB" id="9799225at2"/>
<dbReference type="EMBL" id="BANX01000002">
    <property type="protein sequence ID" value="GAC66473.1"/>
    <property type="molecule type" value="Genomic_DNA"/>
</dbReference>
<evidence type="ECO:0000256" key="4">
    <source>
        <dbReference type="ARBA" id="ARBA00022989"/>
    </source>
</evidence>
<dbReference type="InterPro" id="IPR002549">
    <property type="entry name" value="AI-2E-like"/>
</dbReference>
<feature type="transmembrane region" description="Helical" evidence="7">
    <location>
        <begin position="154"/>
        <end position="176"/>
    </location>
</feature>
<dbReference type="eggNOG" id="COG0628">
    <property type="taxonomic scope" value="Bacteria"/>
</dbReference>
<keyword evidence="4 7" id="KW-1133">Transmembrane helix</keyword>
<reference evidence="8 9" key="1">
    <citation type="submission" date="2013-01" db="EMBL/GenBank/DDBJ databases">
        <title>Whole genome shotgun sequence of Gordonia soli NBRC 108243.</title>
        <authorList>
            <person name="Isaki-Nakamura S."/>
            <person name="Hosoyama A."/>
            <person name="Tsuchikane K."/>
            <person name="Ando Y."/>
            <person name="Baba S."/>
            <person name="Ohji S."/>
            <person name="Hamada M."/>
            <person name="Tamura T."/>
            <person name="Yamazoe A."/>
            <person name="Yamazaki S."/>
            <person name="Fujita N."/>
        </authorList>
    </citation>
    <scope>NUCLEOTIDE SEQUENCE [LARGE SCALE GENOMIC DNA]</scope>
    <source>
        <strain evidence="8 9">NBRC 108243</strain>
    </source>
</reference>